<comment type="catalytic activity">
    <reaction evidence="4">
        <text>L-methionyl-[protein] + [thioredoxin]-disulfide + H2O = L-methionyl-(S)-S-oxide-[protein] + [thioredoxin]-dithiol</text>
        <dbReference type="Rhea" id="RHEA:14217"/>
        <dbReference type="Rhea" id="RHEA-COMP:10698"/>
        <dbReference type="Rhea" id="RHEA-COMP:10700"/>
        <dbReference type="Rhea" id="RHEA-COMP:12313"/>
        <dbReference type="Rhea" id="RHEA-COMP:12315"/>
        <dbReference type="ChEBI" id="CHEBI:15377"/>
        <dbReference type="ChEBI" id="CHEBI:16044"/>
        <dbReference type="ChEBI" id="CHEBI:29950"/>
        <dbReference type="ChEBI" id="CHEBI:44120"/>
        <dbReference type="ChEBI" id="CHEBI:50058"/>
        <dbReference type="EC" id="1.8.4.11"/>
    </reaction>
</comment>
<evidence type="ECO:0000256" key="4">
    <source>
        <dbReference type="ARBA" id="ARBA00047806"/>
    </source>
</evidence>
<keyword evidence="3 7" id="KW-0560">Oxidoreductase</keyword>
<evidence type="ECO:0000256" key="2">
    <source>
        <dbReference type="ARBA" id="ARBA00012502"/>
    </source>
</evidence>
<dbReference type="Proteomes" id="UP001236585">
    <property type="component" value="Chromosome"/>
</dbReference>
<dbReference type="RefSeq" id="WP_285186769.1">
    <property type="nucleotide sequence ID" value="NZ_CP126981.1"/>
</dbReference>
<dbReference type="Gene3D" id="3.30.1060.10">
    <property type="entry name" value="Peptide methionine sulphoxide reductase MsrA"/>
    <property type="match status" value="2"/>
</dbReference>
<dbReference type="EMBL" id="CP126981">
    <property type="protein sequence ID" value="WIM87150.1"/>
    <property type="molecule type" value="Genomic_DNA"/>
</dbReference>
<evidence type="ECO:0000313" key="7">
    <source>
        <dbReference type="EMBL" id="WIM87150.1"/>
    </source>
</evidence>
<comment type="similarity">
    <text evidence="1">Belongs to the MsrA Met sulfoxide reductase family.</text>
</comment>
<dbReference type="PANTHER" id="PTHR43774">
    <property type="entry name" value="PEPTIDE METHIONINE SULFOXIDE REDUCTASE"/>
    <property type="match status" value="1"/>
</dbReference>
<gene>
    <name evidence="7" type="ORF">PT015_20155</name>
</gene>
<dbReference type="SUPFAM" id="SSF55068">
    <property type="entry name" value="Peptide methionine sulfoxide reductase"/>
    <property type="match status" value="1"/>
</dbReference>
<evidence type="ECO:0000313" key="8">
    <source>
        <dbReference type="Proteomes" id="UP001236585"/>
    </source>
</evidence>
<reference evidence="7 8" key="1">
    <citation type="journal article" date="2023" name="Microbiol. Resour. Announc.">
        <title>Complete Genome Sequence of Mycobacterium wuenschmanii, a novel Nontuberculous Mycobacterium Isolated from a captive population of Amazon Milk Frogs.</title>
        <authorList>
            <person name="Hicks J."/>
            <person name="Zeineldin M."/>
            <person name="Ward H."/>
            <person name="Wuenschmann A."/>
            <person name="Camp P."/>
            <person name="Farrell D."/>
            <person name="Lehman K."/>
            <person name="Thacker T."/>
            <person name="Cuthbert E."/>
        </authorList>
    </citation>
    <scope>NUCLEOTIDE SEQUENCE [LARGE SCALE GENOMIC DNA]</scope>
    <source>
        <strain evidence="7 8">Wuenschmanii</strain>
    </source>
</reference>
<accession>A0ABY8VU46</accession>
<dbReference type="InterPro" id="IPR036509">
    <property type="entry name" value="Met_Sox_Rdtase_MsrA_sf"/>
</dbReference>
<proteinExistence type="inferred from homology"/>
<feature type="domain" description="Peptide methionine sulphoxide reductase MsrA" evidence="6">
    <location>
        <begin position="6"/>
        <end position="40"/>
    </location>
</feature>
<name>A0ABY8VU46_9MYCO</name>
<dbReference type="EC" id="1.8.4.11" evidence="2"/>
<dbReference type="PANTHER" id="PTHR43774:SF1">
    <property type="entry name" value="PEPTIDE METHIONINE SULFOXIDE REDUCTASE MSRA 2"/>
    <property type="match status" value="1"/>
</dbReference>
<organism evidence="7 8">
    <name type="scientific">Candidatus Mycobacterium wuenschmannii</name>
    <dbReference type="NCBI Taxonomy" id="3027808"/>
    <lineage>
        <taxon>Bacteria</taxon>
        <taxon>Bacillati</taxon>
        <taxon>Actinomycetota</taxon>
        <taxon>Actinomycetes</taxon>
        <taxon>Mycobacteriales</taxon>
        <taxon>Mycobacteriaceae</taxon>
        <taxon>Mycobacterium</taxon>
    </lineage>
</organism>
<evidence type="ECO:0000256" key="3">
    <source>
        <dbReference type="ARBA" id="ARBA00023002"/>
    </source>
</evidence>
<evidence type="ECO:0000256" key="5">
    <source>
        <dbReference type="ARBA" id="ARBA00048782"/>
    </source>
</evidence>
<dbReference type="InterPro" id="IPR002569">
    <property type="entry name" value="Met_Sox_Rdtase_MsrA_dom"/>
</dbReference>
<keyword evidence="8" id="KW-1185">Reference proteome</keyword>
<comment type="catalytic activity">
    <reaction evidence="5">
        <text>[thioredoxin]-disulfide + L-methionine + H2O = L-methionine (S)-S-oxide + [thioredoxin]-dithiol</text>
        <dbReference type="Rhea" id="RHEA:19993"/>
        <dbReference type="Rhea" id="RHEA-COMP:10698"/>
        <dbReference type="Rhea" id="RHEA-COMP:10700"/>
        <dbReference type="ChEBI" id="CHEBI:15377"/>
        <dbReference type="ChEBI" id="CHEBI:29950"/>
        <dbReference type="ChEBI" id="CHEBI:50058"/>
        <dbReference type="ChEBI" id="CHEBI:57844"/>
        <dbReference type="ChEBI" id="CHEBI:58772"/>
        <dbReference type="EC" id="1.8.4.11"/>
    </reaction>
</comment>
<sequence length="75" mass="8289">MSSEQQAIVAGGCFWNLQDRIRDQHGVLSSRVGYTGGAIADLDKSGRFSHEVVTEVNPAGPFRVAEQEHQDYLQK</sequence>
<evidence type="ECO:0000256" key="1">
    <source>
        <dbReference type="ARBA" id="ARBA00005591"/>
    </source>
</evidence>
<dbReference type="GO" id="GO:0008113">
    <property type="term" value="F:peptide-methionine (S)-S-oxide reductase activity"/>
    <property type="evidence" value="ECO:0007669"/>
    <property type="project" value="UniProtKB-EC"/>
</dbReference>
<evidence type="ECO:0000259" key="6">
    <source>
        <dbReference type="Pfam" id="PF01625"/>
    </source>
</evidence>
<dbReference type="Pfam" id="PF01625">
    <property type="entry name" value="PMSR"/>
    <property type="match status" value="1"/>
</dbReference>
<protein>
    <recommendedName>
        <fullName evidence="2">peptide-methionine (S)-S-oxide reductase</fullName>
        <ecNumber evidence="2">1.8.4.11</ecNumber>
    </recommendedName>
</protein>